<dbReference type="Gene3D" id="1.20.5.1000">
    <property type="entry name" value="arf6 gtpase in complex with a specific effector, jip4"/>
    <property type="match status" value="1"/>
</dbReference>
<proteinExistence type="predicted"/>
<organism evidence="1 2">
    <name type="scientific">Oopsacas minuta</name>
    <dbReference type="NCBI Taxonomy" id="111878"/>
    <lineage>
        <taxon>Eukaryota</taxon>
        <taxon>Metazoa</taxon>
        <taxon>Porifera</taxon>
        <taxon>Hexactinellida</taxon>
        <taxon>Hexasterophora</taxon>
        <taxon>Lyssacinosida</taxon>
        <taxon>Leucopsacidae</taxon>
        <taxon>Oopsacas</taxon>
    </lineage>
</organism>
<accession>A0AAV7JMG7</accession>
<gene>
    <name evidence="1" type="ORF">LOD99_6198</name>
</gene>
<sequence>MFNPLIQENNKLQDEKNKLLTIKNTLESQVNTMKADSAVVQDRVNNLQNREKTTAEKNISLQAEIKRLKNSIADGQEDKRTGPEVFFGFTRTEMAQFLSSVTL</sequence>
<comment type="caution">
    <text evidence="1">The sequence shown here is derived from an EMBL/GenBank/DDBJ whole genome shotgun (WGS) entry which is preliminary data.</text>
</comment>
<reference evidence="1 2" key="1">
    <citation type="journal article" date="2023" name="BMC Biol.">
        <title>The compact genome of the sponge Oopsacas minuta (Hexactinellida) is lacking key metazoan core genes.</title>
        <authorList>
            <person name="Santini S."/>
            <person name="Schenkelaars Q."/>
            <person name="Jourda C."/>
            <person name="Duchesne M."/>
            <person name="Belahbib H."/>
            <person name="Rocher C."/>
            <person name="Selva M."/>
            <person name="Riesgo A."/>
            <person name="Vervoort M."/>
            <person name="Leys S.P."/>
            <person name="Kodjabachian L."/>
            <person name="Le Bivic A."/>
            <person name="Borchiellini C."/>
            <person name="Claverie J.M."/>
            <person name="Renard E."/>
        </authorList>
    </citation>
    <scope>NUCLEOTIDE SEQUENCE [LARGE SCALE GENOMIC DNA]</scope>
    <source>
        <strain evidence="1">SPO-2</strain>
    </source>
</reference>
<name>A0AAV7JMG7_9METZ</name>
<evidence type="ECO:0000313" key="2">
    <source>
        <dbReference type="Proteomes" id="UP001165289"/>
    </source>
</evidence>
<evidence type="ECO:0000313" key="1">
    <source>
        <dbReference type="EMBL" id="KAI6650116.1"/>
    </source>
</evidence>
<dbReference type="Proteomes" id="UP001165289">
    <property type="component" value="Unassembled WGS sequence"/>
</dbReference>
<dbReference type="EMBL" id="JAKMXF010000314">
    <property type="protein sequence ID" value="KAI6650116.1"/>
    <property type="molecule type" value="Genomic_DNA"/>
</dbReference>
<keyword evidence="2" id="KW-1185">Reference proteome</keyword>
<protein>
    <submittedName>
        <fullName evidence="1">Uncharacterized protein</fullName>
    </submittedName>
</protein>
<dbReference type="AlphaFoldDB" id="A0AAV7JMG7"/>